<proteinExistence type="predicted"/>
<dbReference type="RefSeq" id="WP_108922210.1">
    <property type="nucleotide sequence ID" value="NZ_BFCH01000017.1"/>
</dbReference>
<keyword evidence="1" id="KW-0805">Transcription regulation</keyword>
<feature type="domain" description="HTH tetR-type" evidence="5">
    <location>
        <begin position="11"/>
        <end position="71"/>
    </location>
</feature>
<dbReference type="SUPFAM" id="SSF46689">
    <property type="entry name" value="Homeodomain-like"/>
    <property type="match status" value="1"/>
</dbReference>
<dbReference type="PRINTS" id="PR00455">
    <property type="entry name" value="HTHTETR"/>
</dbReference>
<evidence type="ECO:0000256" key="2">
    <source>
        <dbReference type="ARBA" id="ARBA00023125"/>
    </source>
</evidence>
<keyword evidence="3" id="KW-0804">Transcription</keyword>
<name>A0ABQ0NMT1_9MYCO</name>
<evidence type="ECO:0000256" key="4">
    <source>
        <dbReference type="PROSITE-ProRule" id="PRU00335"/>
    </source>
</evidence>
<dbReference type="Pfam" id="PF00440">
    <property type="entry name" value="TetR_N"/>
    <property type="match status" value="1"/>
</dbReference>
<dbReference type="EMBL" id="BFCH01000017">
    <property type="protein sequence ID" value="GBG38149.1"/>
    <property type="molecule type" value="Genomic_DNA"/>
</dbReference>
<dbReference type="InterPro" id="IPR001647">
    <property type="entry name" value="HTH_TetR"/>
</dbReference>
<dbReference type="Gene3D" id="1.10.357.10">
    <property type="entry name" value="Tetracycline Repressor, domain 2"/>
    <property type="match status" value="1"/>
</dbReference>
<evidence type="ECO:0000313" key="6">
    <source>
        <dbReference type="EMBL" id="GBG38149.1"/>
    </source>
</evidence>
<dbReference type="PROSITE" id="PS50977">
    <property type="entry name" value="HTH_TETR_2"/>
    <property type="match status" value="1"/>
</dbReference>
<keyword evidence="2 4" id="KW-0238">DNA-binding</keyword>
<dbReference type="Gene3D" id="1.10.10.60">
    <property type="entry name" value="Homeodomain-like"/>
    <property type="match status" value="1"/>
</dbReference>
<keyword evidence="7" id="KW-1185">Reference proteome</keyword>
<dbReference type="PANTHER" id="PTHR30055">
    <property type="entry name" value="HTH-TYPE TRANSCRIPTIONAL REGULATOR RUTR"/>
    <property type="match status" value="1"/>
</dbReference>
<evidence type="ECO:0000256" key="1">
    <source>
        <dbReference type="ARBA" id="ARBA00023015"/>
    </source>
</evidence>
<sequence>MDGHKTRNTGAEAAEKVLEAAAGLLGAGGVDAVSTRAVAAAAGVQPPTIYRQFGDKQGLLDAVTEYVLQRYLQDKRRAPITDDPVQDLRDSWDLHVDFGLTHPDCYILAYVQAGPGRMPALARESLDICHRLVARIGDHGLLKMSVKRAVEFVHAAGVGYVLAQIRVPPEERDPELAAITRENAIAAIATDSSRRPAHSGLSGRAVALREALLDNVNGGLTPGEKTMMAEWLDRLADQAHA</sequence>
<evidence type="ECO:0000259" key="5">
    <source>
        <dbReference type="PROSITE" id="PS50977"/>
    </source>
</evidence>
<accession>A0ABQ0NMT1</accession>
<dbReference type="PANTHER" id="PTHR30055:SF234">
    <property type="entry name" value="HTH-TYPE TRANSCRIPTIONAL REGULATOR BETI"/>
    <property type="match status" value="1"/>
</dbReference>
<protein>
    <submittedName>
        <fullName evidence="6">TetR family transcriptional regulator</fullName>
    </submittedName>
</protein>
<feature type="DNA-binding region" description="H-T-H motif" evidence="4">
    <location>
        <begin position="34"/>
        <end position="53"/>
    </location>
</feature>
<dbReference type="Proteomes" id="UP000245060">
    <property type="component" value="Unassembled WGS sequence"/>
</dbReference>
<comment type="caution">
    <text evidence="6">The sequence shown here is derived from an EMBL/GenBank/DDBJ whole genome shotgun (WGS) entry which is preliminary data.</text>
</comment>
<evidence type="ECO:0000256" key="3">
    <source>
        <dbReference type="ARBA" id="ARBA00023163"/>
    </source>
</evidence>
<reference evidence="7" key="1">
    <citation type="submission" date="2018-04" db="EMBL/GenBank/DDBJ databases">
        <title>Draft genome sequence of Mycobacterium montefiorense isolated from Japanese black salamander.</title>
        <authorList>
            <person name="Fukano H."/>
            <person name="Yoshida M."/>
            <person name="Shimizu A."/>
            <person name="Iwao H."/>
            <person name="Kurata O."/>
            <person name="Katayama Y."/>
            <person name="Omatsu T."/>
            <person name="Mizutani T."/>
            <person name="Wada S."/>
            <person name="Hoshino Y."/>
        </authorList>
    </citation>
    <scope>NUCLEOTIDE SEQUENCE [LARGE SCALE GENOMIC DNA]</scope>
    <source>
        <strain evidence="7">BS</strain>
    </source>
</reference>
<gene>
    <name evidence="6" type="ORF">MmonteBS_25210</name>
</gene>
<organism evidence="6 7">
    <name type="scientific">Mycobacterium montefiorense</name>
    <dbReference type="NCBI Taxonomy" id="154654"/>
    <lineage>
        <taxon>Bacteria</taxon>
        <taxon>Bacillati</taxon>
        <taxon>Actinomycetota</taxon>
        <taxon>Actinomycetes</taxon>
        <taxon>Mycobacteriales</taxon>
        <taxon>Mycobacteriaceae</taxon>
        <taxon>Mycobacterium</taxon>
        <taxon>Mycobacterium simiae complex</taxon>
    </lineage>
</organism>
<dbReference type="InterPro" id="IPR009057">
    <property type="entry name" value="Homeodomain-like_sf"/>
</dbReference>
<evidence type="ECO:0000313" key="7">
    <source>
        <dbReference type="Proteomes" id="UP000245060"/>
    </source>
</evidence>
<dbReference type="InterPro" id="IPR050109">
    <property type="entry name" value="HTH-type_TetR-like_transc_reg"/>
</dbReference>